<evidence type="ECO:0000313" key="1">
    <source>
        <dbReference type="EMBL" id="RCH42884.1"/>
    </source>
</evidence>
<sequence>MSKAYSECKSNQDTQPFNENIEKEYQKLLETLSPEQEEVLTKYCDEIFASGAETEEFFYRLGIKDGLRLKSTVKSVLEMMS</sequence>
<dbReference type="Proteomes" id="UP000253208">
    <property type="component" value="Unassembled WGS sequence"/>
</dbReference>
<comment type="caution">
    <text evidence="1">The sequence shown here is derived from an EMBL/GenBank/DDBJ whole genome shotgun (WGS) entry which is preliminary data.</text>
</comment>
<organism evidence="1 2">
    <name type="scientific">Blautia obeum</name>
    <dbReference type="NCBI Taxonomy" id="40520"/>
    <lineage>
        <taxon>Bacteria</taxon>
        <taxon>Bacillati</taxon>
        <taxon>Bacillota</taxon>
        <taxon>Clostridia</taxon>
        <taxon>Lachnospirales</taxon>
        <taxon>Lachnospiraceae</taxon>
        <taxon>Blautia</taxon>
    </lineage>
</organism>
<evidence type="ECO:0000313" key="2">
    <source>
        <dbReference type="Proteomes" id="UP000253208"/>
    </source>
</evidence>
<gene>
    <name evidence="1" type="ORF">C4886_12905</name>
</gene>
<reference evidence="1 2" key="1">
    <citation type="submission" date="2018-02" db="EMBL/GenBank/DDBJ databases">
        <title>Complete genome sequencing of Faecalibacterium prausnitzii strains isolated from the human gut.</title>
        <authorList>
            <person name="Fitzgerald B.C."/>
            <person name="Shkoporov A.N."/>
            <person name="Ross P.R."/>
            <person name="Hill C."/>
        </authorList>
    </citation>
    <scope>NUCLEOTIDE SEQUENCE [LARGE SCALE GENOMIC DNA]</scope>
    <source>
        <strain evidence="1 2">APC942/31-1</strain>
    </source>
</reference>
<proteinExistence type="predicted"/>
<protein>
    <submittedName>
        <fullName evidence="1">Uncharacterized protein</fullName>
    </submittedName>
</protein>
<dbReference type="AlphaFoldDB" id="A0A367FYS3"/>
<name>A0A367FYS3_9FIRM</name>
<dbReference type="EMBL" id="PSQG01000018">
    <property type="protein sequence ID" value="RCH42884.1"/>
    <property type="molecule type" value="Genomic_DNA"/>
</dbReference>
<accession>A0A367FYS3</accession>